<keyword evidence="2" id="KW-0347">Helicase</keyword>
<dbReference type="Proteomes" id="UP001329313">
    <property type="component" value="Chromosome"/>
</dbReference>
<protein>
    <submittedName>
        <fullName evidence="2">DEAD/DEAH box helicase family protein</fullName>
    </submittedName>
</protein>
<gene>
    <name evidence="2" type="ORF">RYJ27_08340</name>
</gene>
<dbReference type="SMART" id="SM00487">
    <property type="entry name" value="DEXDc"/>
    <property type="match status" value="1"/>
</dbReference>
<dbReference type="PROSITE" id="PS51192">
    <property type="entry name" value="HELICASE_ATP_BIND_1"/>
    <property type="match status" value="1"/>
</dbReference>
<dbReference type="REBASE" id="772711">
    <property type="entry name" value="MspY20ORF8330P"/>
</dbReference>
<dbReference type="Gene3D" id="3.90.1570.50">
    <property type="match status" value="1"/>
</dbReference>
<keyword evidence="3" id="KW-1185">Reference proteome</keyword>
<keyword evidence="2" id="KW-0378">Hydrolase</keyword>
<dbReference type="GO" id="GO:0003677">
    <property type="term" value="F:DNA binding"/>
    <property type="evidence" value="ECO:0007669"/>
    <property type="project" value="UniProtKB-KW"/>
</dbReference>
<dbReference type="GO" id="GO:0005524">
    <property type="term" value="F:ATP binding"/>
    <property type="evidence" value="ECO:0007669"/>
    <property type="project" value="UniProtKB-KW"/>
</dbReference>
<dbReference type="AlphaFoldDB" id="A0AAU0MET4"/>
<dbReference type="PANTHER" id="PTHR42927">
    <property type="entry name" value="HELICASE SUPERFAMILY 1 AND 2 DOMAIN-CONTAINING PROTEIN"/>
    <property type="match status" value="1"/>
</dbReference>
<dbReference type="InterPro" id="IPR014001">
    <property type="entry name" value="Helicase_ATP-bd"/>
</dbReference>
<name>A0AAU0MET4_9MICO</name>
<dbReference type="InterPro" id="IPR027417">
    <property type="entry name" value="P-loop_NTPase"/>
</dbReference>
<sequence length="1040" mass="114232">MRGVAGAHLESVLENEIAEHLAANGWLYSPTDAGYDRELALFPEDVLGWLADSQPTEFAKVVRPGDTDAQREAAGRSILSRLAKSLDLDPLKNGGTIRILHEGFSMVPLHGGAVKFRLAQFRPATTQNPDTLEAYGKMRVRVMRQVHYSAKHPNKALDLVLFVNGIPVATVELKTDFTQSIGNAVNQYRFDRSPVGEPLFGFAKRSLVHFVVSNSEVRMTTKLAGPKTRFLPFNKGAEEGAGNPPNPNGSASAYFWEEILQRDTWLQLLGSFVHLQVEVDVDPDTGKKTKTEKVLFPRYHQWRAVTRLVDAARVEGPGNRYLVQHSAGSGKTNSISWLAHRLSQLHDDQNARVFDTVVVVTDRTVLDKQLQDAISQFEKQAGVVQSITKDAGESKSKQLAAALTGGKNIVIVTIQSFEALITAIQTLPELQGHRFAVIADEAHSSQTGSTAGALTKVLSPAELAAVAEGAPVDSEAYLQWAMEVTAAAPNISYFAFTATPKAKTLELFGRLPEDAGPDATPEPFDLYSMQQAIEEGFILDVLQNYTPYKVAWKLQHPDSDYDGADEVDESTAVKALVQYVRLHPTNISQKAKIVVDHFRTFVQPLLDGKAKAMVVTGSRVEAVRWKKYLDDYIADRGLQDVRSLVAFSGTVDDPDDVGEGLTERTQNPGVQSDLAEAFKPATYNVMIVAEKFQTGFDQPRLVAMYVDKKLGGVQAVQTLSRLNRTYPGKDKTFVLDFVNDPQEVLDAFLPYYRKARLTATTDPNLIYDLVTKLDSAGIYDMAEVEQAFDAALAGGVNVNSKVSAATAPAVDRFQKRWVAAVLDDDKSEQDELRLFKADVGNFVKFYDFIAQARNLEDTDLPRRHYFFRRILPQLSTATILEPVDISDVTLVGYKISAGEPVKLNLEQGPGLDPITAIGSGTIHEKHRSALEEIIHKLNERLGDKYGVGVIDLQMNHIVGKLALDVELANQAAVNSPQQFAESPALPKAFTKALLGVRDETPAFVDDLFSDSGLFAELGRALPAMLYEHLKGKSLDRSGGS</sequence>
<dbReference type="PANTHER" id="PTHR42927:SF1">
    <property type="entry name" value="HELICASE SUPERFAMILY 1 AND 2 DOMAIN-CONTAINING PROTEIN"/>
    <property type="match status" value="1"/>
</dbReference>
<dbReference type="InterPro" id="IPR040980">
    <property type="entry name" value="SWI2_SNF2"/>
</dbReference>
<dbReference type="SUPFAM" id="SSF52540">
    <property type="entry name" value="P-loop containing nucleoside triphosphate hydrolases"/>
    <property type="match status" value="1"/>
</dbReference>
<evidence type="ECO:0000313" key="2">
    <source>
        <dbReference type="EMBL" id="WOQ68724.1"/>
    </source>
</evidence>
<dbReference type="KEGG" id="mliy:RYJ27_08340"/>
<dbReference type="InterPro" id="IPR007409">
    <property type="entry name" value="Restrct_endonuc_type1_HsdR_N"/>
</dbReference>
<keyword evidence="2" id="KW-0547">Nucleotide-binding</keyword>
<dbReference type="RefSeq" id="WP_330169866.1">
    <property type="nucleotide sequence ID" value="NZ_CP137080.1"/>
</dbReference>
<keyword evidence="2" id="KW-0067">ATP-binding</keyword>
<feature type="domain" description="Helicase ATP-binding" evidence="1">
    <location>
        <begin position="312"/>
        <end position="518"/>
    </location>
</feature>
<dbReference type="Pfam" id="PF22679">
    <property type="entry name" value="T1R_D3-like"/>
    <property type="match status" value="1"/>
</dbReference>
<proteinExistence type="predicted"/>
<dbReference type="Pfam" id="PF18766">
    <property type="entry name" value="SWI2_SNF2"/>
    <property type="match status" value="1"/>
</dbReference>
<evidence type="ECO:0000259" key="1">
    <source>
        <dbReference type="PROSITE" id="PS51192"/>
    </source>
</evidence>
<dbReference type="GO" id="GO:0009035">
    <property type="term" value="F:type I site-specific deoxyribonuclease activity"/>
    <property type="evidence" value="ECO:0007669"/>
    <property type="project" value="UniProtKB-EC"/>
</dbReference>
<dbReference type="Gene3D" id="3.40.50.300">
    <property type="entry name" value="P-loop containing nucleotide triphosphate hydrolases"/>
    <property type="match status" value="3"/>
</dbReference>
<dbReference type="GO" id="GO:0009307">
    <property type="term" value="P:DNA restriction-modification system"/>
    <property type="evidence" value="ECO:0007669"/>
    <property type="project" value="UniProtKB-KW"/>
</dbReference>
<dbReference type="InterPro" id="IPR055180">
    <property type="entry name" value="HsdR_RecA-like_helicase_dom_2"/>
</dbReference>
<evidence type="ECO:0000313" key="3">
    <source>
        <dbReference type="Proteomes" id="UP001329313"/>
    </source>
</evidence>
<organism evidence="2 3">
    <name type="scientific">Microbacterium limosum</name>
    <dbReference type="NCBI Taxonomy" id="3079935"/>
    <lineage>
        <taxon>Bacteria</taxon>
        <taxon>Bacillati</taxon>
        <taxon>Actinomycetota</taxon>
        <taxon>Actinomycetes</taxon>
        <taxon>Micrococcales</taxon>
        <taxon>Microbacteriaceae</taxon>
        <taxon>Microbacterium</taxon>
    </lineage>
</organism>
<dbReference type="EMBL" id="CP137080">
    <property type="protein sequence ID" value="WOQ68724.1"/>
    <property type="molecule type" value="Genomic_DNA"/>
</dbReference>
<dbReference type="Pfam" id="PF04313">
    <property type="entry name" value="HSDR_N"/>
    <property type="match status" value="1"/>
</dbReference>
<dbReference type="GO" id="GO:0004386">
    <property type="term" value="F:helicase activity"/>
    <property type="evidence" value="ECO:0007669"/>
    <property type="project" value="UniProtKB-KW"/>
</dbReference>
<reference evidence="2 3" key="1">
    <citation type="submission" date="2023-10" db="EMBL/GenBank/DDBJ databases">
        <title>Y20.</title>
        <authorList>
            <person name="Zhang G."/>
            <person name="Ding Y."/>
        </authorList>
    </citation>
    <scope>NUCLEOTIDE SEQUENCE [LARGE SCALE GENOMIC DNA]</scope>
    <source>
        <strain evidence="2 3">Y20</strain>
    </source>
</reference>
<accession>A0AAU0MET4</accession>